<dbReference type="AlphaFoldDB" id="A0A4R5VKI4"/>
<evidence type="ECO:0000313" key="3">
    <source>
        <dbReference type="EMBL" id="TDK58473.1"/>
    </source>
</evidence>
<keyword evidence="1" id="KW-0560">Oxidoreductase</keyword>
<dbReference type="EMBL" id="SMYO01000013">
    <property type="protein sequence ID" value="TDK58473.1"/>
    <property type="molecule type" value="Genomic_DNA"/>
</dbReference>
<evidence type="ECO:0000259" key="2">
    <source>
        <dbReference type="Pfam" id="PF01565"/>
    </source>
</evidence>
<evidence type="ECO:0000256" key="1">
    <source>
        <dbReference type="ARBA" id="ARBA00023002"/>
    </source>
</evidence>
<accession>A0A4R5VKI4</accession>
<gene>
    <name evidence="3" type="ORF">E2K98_22780</name>
</gene>
<dbReference type="GO" id="GO:0050660">
    <property type="term" value="F:flavin adenine dinucleotide binding"/>
    <property type="evidence" value="ECO:0007669"/>
    <property type="project" value="InterPro"/>
</dbReference>
<dbReference type="Gene3D" id="3.30.43.10">
    <property type="entry name" value="Uridine Diphospho-n-acetylenolpyruvylglucosamine Reductase, domain 2"/>
    <property type="match status" value="1"/>
</dbReference>
<comment type="caution">
    <text evidence="3">The sequence shown here is derived from an EMBL/GenBank/DDBJ whole genome shotgun (WGS) entry which is preliminary data.</text>
</comment>
<organism evidence="3 4">
    <name type="scientific">Bacillus salipaludis</name>
    <dbReference type="NCBI Taxonomy" id="2547811"/>
    <lineage>
        <taxon>Bacteria</taxon>
        <taxon>Bacillati</taxon>
        <taxon>Bacillota</taxon>
        <taxon>Bacilli</taxon>
        <taxon>Bacillales</taxon>
        <taxon>Bacillaceae</taxon>
        <taxon>Bacillus</taxon>
    </lineage>
</organism>
<dbReference type="Pfam" id="PF01565">
    <property type="entry name" value="FAD_binding_4"/>
    <property type="match status" value="1"/>
</dbReference>
<dbReference type="InterPro" id="IPR016167">
    <property type="entry name" value="FAD-bd_PCMH_sub1"/>
</dbReference>
<evidence type="ECO:0000313" key="4">
    <source>
        <dbReference type="Proteomes" id="UP000295132"/>
    </source>
</evidence>
<dbReference type="SUPFAM" id="SSF56176">
    <property type="entry name" value="FAD-binding/transporter-associated domain-like"/>
    <property type="match status" value="1"/>
</dbReference>
<dbReference type="Proteomes" id="UP000295132">
    <property type="component" value="Unassembled WGS sequence"/>
</dbReference>
<protein>
    <submittedName>
        <fullName evidence="3">FAD-binding protein</fullName>
    </submittedName>
</protein>
<dbReference type="InterPro" id="IPR006094">
    <property type="entry name" value="Oxid_FAD_bind_N"/>
</dbReference>
<dbReference type="InterPro" id="IPR036318">
    <property type="entry name" value="FAD-bd_PCMH-like_sf"/>
</dbReference>
<reference evidence="3 4" key="1">
    <citation type="submission" date="2019-03" db="EMBL/GenBank/DDBJ databases">
        <title>Bacillus niacini sp. nov. a Nicotinate-Metabolizing Mesophile Isolated from Soil.</title>
        <authorList>
            <person name="Zhang G."/>
        </authorList>
    </citation>
    <scope>NUCLEOTIDE SEQUENCE [LARGE SCALE GENOMIC DNA]</scope>
    <source>
        <strain evidence="3 4">WN066</strain>
    </source>
</reference>
<name>A0A4R5VKI4_9BACI</name>
<sequence length="70" mass="8268">MKKTELSGRIVTPDDPEYRQARINNNLSIPIFPRVIVFCQNVQDVLNAVRWVRENNIPFRVRSGRHSYEN</sequence>
<feature type="domain" description="FAD linked oxidase N-terminal" evidence="2">
    <location>
        <begin position="33"/>
        <end position="68"/>
    </location>
</feature>
<dbReference type="GO" id="GO:0016491">
    <property type="term" value="F:oxidoreductase activity"/>
    <property type="evidence" value="ECO:0007669"/>
    <property type="project" value="UniProtKB-KW"/>
</dbReference>
<proteinExistence type="predicted"/>